<dbReference type="AlphaFoldDB" id="A0A151Z9X1"/>
<accession>A0A151Z9X1</accession>
<proteinExistence type="predicted"/>
<evidence type="ECO:0000313" key="2">
    <source>
        <dbReference type="Proteomes" id="UP000076078"/>
    </source>
</evidence>
<sequence>MEKTEITQQSLNELKILLTNITNKYLTERSDENIDPKITFYLNLLARVINVNKYAFEGKLVEEQNQLIEKLKRLLIQKFQNTQVLKNMILLEKEKMGINNQEDDQLLVDIQEEEDNMVQDDIISLNETIRISDQLSFLKTNV</sequence>
<dbReference type="Proteomes" id="UP000076078">
    <property type="component" value="Unassembled WGS sequence"/>
</dbReference>
<keyword evidence="2" id="KW-1185">Reference proteome</keyword>
<gene>
    <name evidence="1" type="ORF">DLAC_09376</name>
</gene>
<organism evidence="1 2">
    <name type="scientific">Tieghemostelium lacteum</name>
    <name type="common">Slime mold</name>
    <name type="synonym">Dictyostelium lacteum</name>
    <dbReference type="NCBI Taxonomy" id="361077"/>
    <lineage>
        <taxon>Eukaryota</taxon>
        <taxon>Amoebozoa</taxon>
        <taxon>Evosea</taxon>
        <taxon>Eumycetozoa</taxon>
        <taxon>Dictyostelia</taxon>
        <taxon>Dictyosteliales</taxon>
        <taxon>Raperosteliaceae</taxon>
        <taxon>Tieghemostelium</taxon>
    </lineage>
</organism>
<name>A0A151Z9X1_TIELA</name>
<dbReference type="EMBL" id="LODT01000037">
    <property type="protein sequence ID" value="KYQ90739.1"/>
    <property type="molecule type" value="Genomic_DNA"/>
</dbReference>
<dbReference type="InParanoid" id="A0A151Z9X1"/>
<reference evidence="1 2" key="1">
    <citation type="submission" date="2015-12" db="EMBL/GenBank/DDBJ databases">
        <title>Dictyostelia acquired genes for synthesis and detection of signals that induce cell-type specialization by lateral gene transfer from prokaryotes.</title>
        <authorList>
            <person name="Gloeckner G."/>
            <person name="Schaap P."/>
        </authorList>
    </citation>
    <scope>NUCLEOTIDE SEQUENCE [LARGE SCALE GENOMIC DNA]</scope>
    <source>
        <strain evidence="1 2">TK</strain>
    </source>
</reference>
<comment type="caution">
    <text evidence="1">The sequence shown here is derived from an EMBL/GenBank/DDBJ whole genome shotgun (WGS) entry which is preliminary data.</text>
</comment>
<evidence type="ECO:0000313" key="1">
    <source>
        <dbReference type="EMBL" id="KYQ90739.1"/>
    </source>
</evidence>
<protein>
    <submittedName>
        <fullName evidence="1">Uncharacterized protein</fullName>
    </submittedName>
</protein>